<feature type="region of interest" description="Disordered" evidence="6">
    <location>
        <begin position="394"/>
        <end position="415"/>
    </location>
</feature>
<feature type="transmembrane region" description="Helical" evidence="7">
    <location>
        <begin position="275"/>
        <end position="297"/>
    </location>
</feature>
<dbReference type="InterPro" id="IPR050833">
    <property type="entry name" value="Poly_Biosynth_Transport"/>
</dbReference>
<protein>
    <recommendedName>
        <fullName evidence="10">Integral membrane protein</fullName>
    </recommendedName>
</protein>
<feature type="transmembrane region" description="Helical" evidence="7">
    <location>
        <begin position="79"/>
        <end position="102"/>
    </location>
</feature>
<keyword evidence="3 7" id="KW-0812">Transmembrane</keyword>
<dbReference type="EMBL" id="CP137573">
    <property type="protein sequence ID" value="WOX20834.1"/>
    <property type="molecule type" value="Genomic_DNA"/>
</dbReference>
<evidence type="ECO:0008006" key="10">
    <source>
        <dbReference type="Google" id="ProtNLM"/>
    </source>
</evidence>
<proteinExistence type="predicted"/>
<feature type="transmembrane region" description="Helical" evidence="7">
    <location>
        <begin position="42"/>
        <end position="67"/>
    </location>
</feature>
<keyword evidence="5 7" id="KW-0472">Membrane</keyword>
<dbReference type="RefSeq" id="WP_318101564.1">
    <property type="nucleotide sequence ID" value="NZ_CP137573.1"/>
</dbReference>
<feature type="transmembrane region" description="Helical" evidence="7">
    <location>
        <begin position="209"/>
        <end position="238"/>
    </location>
</feature>
<keyword evidence="4 7" id="KW-1133">Transmembrane helix</keyword>
<keyword evidence="2" id="KW-1003">Cell membrane</keyword>
<dbReference type="Proteomes" id="UP001301731">
    <property type="component" value="Chromosome"/>
</dbReference>
<dbReference type="PANTHER" id="PTHR30250">
    <property type="entry name" value="PST FAMILY PREDICTED COLANIC ACID TRANSPORTER"/>
    <property type="match status" value="1"/>
</dbReference>
<evidence type="ECO:0000256" key="3">
    <source>
        <dbReference type="ARBA" id="ARBA00022692"/>
    </source>
</evidence>
<evidence type="ECO:0000313" key="8">
    <source>
        <dbReference type="EMBL" id="WOX20834.1"/>
    </source>
</evidence>
<feature type="transmembrane region" description="Helical" evidence="7">
    <location>
        <begin position="244"/>
        <end position="263"/>
    </location>
</feature>
<sequence length="415" mass="42187">MRRSVTVAASVLDQAASSVTNIAVVLIAARASSAADFADFSLVQITFGVLLGLNMAHVGQTVVLVRGGDAAVGAAARSSVAFTAVASLVAGLLLAGGGALAGGDTGRAFLALGAVLPITLLQDGLRYAFSALRRPDRALVADLVRLGCVLPALLAQPQPSSAARLVLVWGLSALPAALLGLLLLRPYVGGYRADLRRLLRRDHLGRRFVVEYAVGNGSSQLAVLGLGLFAAPLAVGALRGATTVFGPLNVLFNSVNTFGPPLLGRAGSRRGTVRAAAALGGVLSCVALGWAAVLIALPDRYGRELLGATWESASGLFPATGAQYAVMALGTCALVTLRVLSPRATLSVQVVFSLLSVALMLGGYVLGGVLGAAWGLAAGSAFKAIAAWTRVARTRPEQDPDPGAAKDQRSSAPLS</sequence>
<evidence type="ECO:0000256" key="5">
    <source>
        <dbReference type="ARBA" id="ARBA00023136"/>
    </source>
</evidence>
<keyword evidence="9" id="KW-1185">Reference proteome</keyword>
<evidence type="ECO:0000256" key="6">
    <source>
        <dbReference type="SAM" id="MobiDB-lite"/>
    </source>
</evidence>
<feature type="compositionally biased region" description="Basic and acidic residues" evidence="6">
    <location>
        <begin position="394"/>
        <end position="409"/>
    </location>
</feature>
<comment type="subcellular location">
    <subcellularLocation>
        <location evidence="1">Cell membrane</location>
        <topology evidence="1">Multi-pass membrane protein</topology>
    </subcellularLocation>
</comment>
<evidence type="ECO:0000313" key="9">
    <source>
        <dbReference type="Proteomes" id="UP001301731"/>
    </source>
</evidence>
<dbReference type="PANTHER" id="PTHR30250:SF26">
    <property type="entry name" value="PSMA PROTEIN"/>
    <property type="match status" value="1"/>
</dbReference>
<feature type="transmembrane region" description="Helical" evidence="7">
    <location>
        <begin position="166"/>
        <end position="188"/>
    </location>
</feature>
<evidence type="ECO:0000256" key="7">
    <source>
        <dbReference type="SAM" id="Phobius"/>
    </source>
</evidence>
<organism evidence="8 9">
    <name type="scientific">Streptomyces solicathayae</name>
    <dbReference type="NCBI Taxonomy" id="3081768"/>
    <lineage>
        <taxon>Bacteria</taxon>
        <taxon>Bacillati</taxon>
        <taxon>Actinomycetota</taxon>
        <taxon>Actinomycetes</taxon>
        <taxon>Kitasatosporales</taxon>
        <taxon>Streptomycetaceae</taxon>
        <taxon>Streptomyces</taxon>
    </lineage>
</organism>
<evidence type="ECO:0000256" key="2">
    <source>
        <dbReference type="ARBA" id="ARBA00022475"/>
    </source>
</evidence>
<accession>A0ABZ0LPX6</accession>
<reference evidence="8 9" key="1">
    <citation type="submission" date="2023-10" db="EMBL/GenBank/DDBJ databases">
        <title>The genome sequence of Streptomyces sp. HUAS YS2.</title>
        <authorList>
            <person name="Mo P."/>
        </authorList>
    </citation>
    <scope>NUCLEOTIDE SEQUENCE [LARGE SCALE GENOMIC DNA]</scope>
    <source>
        <strain evidence="8 9">HUAS YS2</strain>
    </source>
</reference>
<name>A0ABZ0LPX6_9ACTN</name>
<evidence type="ECO:0000256" key="1">
    <source>
        <dbReference type="ARBA" id="ARBA00004651"/>
    </source>
</evidence>
<feature type="transmembrane region" description="Helical" evidence="7">
    <location>
        <begin position="317"/>
        <end position="337"/>
    </location>
</feature>
<gene>
    <name evidence="8" type="ORF">R2D22_05265</name>
</gene>
<evidence type="ECO:0000256" key="4">
    <source>
        <dbReference type="ARBA" id="ARBA00022989"/>
    </source>
</evidence>
<feature type="transmembrane region" description="Helical" evidence="7">
    <location>
        <begin position="344"/>
        <end position="366"/>
    </location>
</feature>